<keyword evidence="1" id="KW-0175">Coiled coil</keyword>
<evidence type="ECO:0000256" key="1">
    <source>
        <dbReference type="SAM" id="Coils"/>
    </source>
</evidence>
<evidence type="ECO:0000313" key="4">
    <source>
        <dbReference type="Proteomes" id="UP001408356"/>
    </source>
</evidence>
<evidence type="ECO:0000256" key="2">
    <source>
        <dbReference type="SAM" id="MobiDB-lite"/>
    </source>
</evidence>
<organism evidence="3 4">
    <name type="scientific">Seiridium unicorne</name>
    <dbReference type="NCBI Taxonomy" id="138068"/>
    <lineage>
        <taxon>Eukaryota</taxon>
        <taxon>Fungi</taxon>
        <taxon>Dikarya</taxon>
        <taxon>Ascomycota</taxon>
        <taxon>Pezizomycotina</taxon>
        <taxon>Sordariomycetes</taxon>
        <taxon>Xylariomycetidae</taxon>
        <taxon>Amphisphaeriales</taxon>
        <taxon>Sporocadaceae</taxon>
        <taxon>Seiridium</taxon>
    </lineage>
</organism>
<reference evidence="3 4" key="1">
    <citation type="journal article" date="2024" name="J. Plant Pathol.">
        <title>Sequence and assembly of the genome of Seiridium unicorne, isolate CBS 538.82, causal agent of cypress canker disease.</title>
        <authorList>
            <person name="Scali E."/>
            <person name="Rocca G.D."/>
            <person name="Danti R."/>
            <person name="Garbelotto M."/>
            <person name="Barberini S."/>
            <person name="Baroncelli R."/>
            <person name="Emiliani G."/>
        </authorList>
    </citation>
    <scope>NUCLEOTIDE SEQUENCE [LARGE SCALE GENOMIC DNA]</scope>
    <source>
        <strain evidence="3 4">BM-138-508</strain>
    </source>
</reference>
<feature type="region of interest" description="Disordered" evidence="2">
    <location>
        <begin position="1"/>
        <end position="24"/>
    </location>
</feature>
<accession>A0ABR2VFE6</accession>
<sequence>MMPWSSQTGRVMKKPDEYSKNPNTVRARARKARLDPYTREVEQANASDSKAVTRAWNLRLQSEAYQNATPSARKIMLEQVEEDVMARRRKKGYDAESKIARFLHASNASLLGASSIIDPAAPAMNGYEGSMTPGPQGFMQPMASMHATPFPGQVGTDFATPSLYHGQFMFSVEGHRALTEASFSQQPQIQVGTPRSSINSPLGLYPYGSGSQQNETDPTVNASSKAQLETKIKNQQDRIEKLEKAILGVFDDLVLAKSTIRSQEVRMNQLEERMHIYHNTASGLDGAEVEFARQTSKLRQVVFGVQRITDVAAEVYSSFANGRPDNLGANGVVSNIIPDLHAAIANVNAVSDINGISNDNPDALKSKGDELDYASMTDPEDTGASPEIKGSPASN</sequence>
<feature type="coiled-coil region" evidence="1">
    <location>
        <begin position="225"/>
        <end position="280"/>
    </location>
</feature>
<name>A0ABR2VFE6_9PEZI</name>
<protein>
    <submittedName>
        <fullName evidence="3">Uncharacterized protein</fullName>
    </submittedName>
</protein>
<feature type="region of interest" description="Disordered" evidence="2">
    <location>
        <begin position="355"/>
        <end position="395"/>
    </location>
</feature>
<comment type="caution">
    <text evidence="3">The sequence shown here is derived from an EMBL/GenBank/DDBJ whole genome shotgun (WGS) entry which is preliminary data.</text>
</comment>
<keyword evidence="4" id="KW-1185">Reference proteome</keyword>
<dbReference type="EMBL" id="JARVKF010000013">
    <property type="protein sequence ID" value="KAK9425643.1"/>
    <property type="molecule type" value="Genomic_DNA"/>
</dbReference>
<dbReference type="Proteomes" id="UP001408356">
    <property type="component" value="Unassembled WGS sequence"/>
</dbReference>
<gene>
    <name evidence="3" type="ORF">SUNI508_03004</name>
</gene>
<evidence type="ECO:0000313" key="3">
    <source>
        <dbReference type="EMBL" id="KAK9425643.1"/>
    </source>
</evidence>
<proteinExistence type="predicted"/>